<evidence type="ECO:0000313" key="2">
    <source>
        <dbReference type="EMBL" id="KIK30289.1"/>
    </source>
</evidence>
<feature type="region of interest" description="Disordered" evidence="1">
    <location>
        <begin position="44"/>
        <end position="81"/>
    </location>
</feature>
<dbReference type="HOGENOM" id="CLU_196950_1_0_1"/>
<evidence type="ECO:0000256" key="1">
    <source>
        <dbReference type="SAM" id="MobiDB-lite"/>
    </source>
</evidence>
<evidence type="ECO:0000313" key="3">
    <source>
        <dbReference type="Proteomes" id="UP000054018"/>
    </source>
</evidence>
<reference evidence="3" key="2">
    <citation type="submission" date="2015-01" db="EMBL/GenBank/DDBJ databases">
        <title>Evolutionary Origins and Diversification of the Mycorrhizal Mutualists.</title>
        <authorList>
            <consortium name="DOE Joint Genome Institute"/>
            <consortium name="Mycorrhizal Genomics Consortium"/>
            <person name="Kohler A."/>
            <person name="Kuo A."/>
            <person name="Nagy L.G."/>
            <person name="Floudas D."/>
            <person name="Copeland A."/>
            <person name="Barry K.W."/>
            <person name="Cichocki N."/>
            <person name="Veneault-Fourrey C."/>
            <person name="LaButti K."/>
            <person name="Lindquist E.A."/>
            <person name="Lipzen A."/>
            <person name="Lundell T."/>
            <person name="Morin E."/>
            <person name="Murat C."/>
            <person name="Riley R."/>
            <person name="Ohm R."/>
            <person name="Sun H."/>
            <person name="Tunlid A."/>
            <person name="Henrissat B."/>
            <person name="Grigoriev I.V."/>
            <person name="Hibbett D.S."/>
            <person name="Martin F."/>
        </authorList>
    </citation>
    <scope>NUCLEOTIDE SEQUENCE [LARGE SCALE GENOMIC DNA]</scope>
    <source>
        <strain evidence="3">441</strain>
    </source>
</reference>
<feature type="compositionally biased region" description="Polar residues" evidence="1">
    <location>
        <begin position="68"/>
        <end position="81"/>
    </location>
</feature>
<accession>A0A0C9ZW57</accession>
<feature type="compositionally biased region" description="Basic and acidic residues" evidence="1">
    <location>
        <begin position="44"/>
        <end position="67"/>
    </location>
</feature>
<keyword evidence="3" id="KW-1185">Reference proteome</keyword>
<dbReference type="AlphaFoldDB" id="A0A0C9ZW57"/>
<protein>
    <submittedName>
        <fullName evidence="2">Uncharacterized protein</fullName>
    </submittedName>
</protein>
<gene>
    <name evidence="2" type="ORF">PISMIDRAFT_671469</name>
</gene>
<dbReference type="OrthoDB" id="2641543at2759"/>
<dbReference type="Proteomes" id="UP000054018">
    <property type="component" value="Unassembled WGS sequence"/>
</dbReference>
<reference evidence="2 3" key="1">
    <citation type="submission" date="2014-04" db="EMBL/GenBank/DDBJ databases">
        <authorList>
            <consortium name="DOE Joint Genome Institute"/>
            <person name="Kuo A."/>
            <person name="Kohler A."/>
            <person name="Costa M.D."/>
            <person name="Nagy L.G."/>
            <person name="Floudas D."/>
            <person name="Copeland A."/>
            <person name="Barry K.W."/>
            <person name="Cichocki N."/>
            <person name="Veneault-Fourrey C."/>
            <person name="LaButti K."/>
            <person name="Lindquist E.A."/>
            <person name="Lipzen A."/>
            <person name="Lundell T."/>
            <person name="Morin E."/>
            <person name="Murat C."/>
            <person name="Sun H."/>
            <person name="Tunlid A."/>
            <person name="Henrissat B."/>
            <person name="Grigoriev I.V."/>
            <person name="Hibbett D.S."/>
            <person name="Martin F."/>
            <person name="Nordberg H.P."/>
            <person name="Cantor M.N."/>
            <person name="Hua S.X."/>
        </authorList>
    </citation>
    <scope>NUCLEOTIDE SEQUENCE [LARGE SCALE GENOMIC DNA]</scope>
    <source>
        <strain evidence="2 3">441</strain>
    </source>
</reference>
<name>A0A0C9ZW57_9AGAM</name>
<organism evidence="2 3">
    <name type="scientific">Pisolithus microcarpus 441</name>
    <dbReference type="NCBI Taxonomy" id="765257"/>
    <lineage>
        <taxon>Eukaryota</taxon>
        <taxon>Fungi</taxon>
        <taxon>Dikarya</taxon>
        <taxon>Basidiomycota</taxon>
        <taxon>Agaricomycotina</taxon>
        <taxon>Agaricomycetes</taxon>
        <taxon>Agaricomycetidae</taxon>
        <taxon>Boletales</taxon>
        <taxon>Sclerodermatineae</taxon>
        <taxon>Pisolithaceae</taxon>
        <taxon>Pisolithus</taxon>
    </lineage>
</organism>
<proteinExistence type="predicted"/>
<sequence length="81" mass="9402">MLSESAPTAFGMTRSEFNKDPFLSYSRSLHDYTLRLWTESRRVAEEEARNKATHRDVGDASRWRKQPETCSPQSQRSTAHN</sequence>
<dbReference type="EMBL" id="KN833687">
    <property type="protein sequence ID" value="KIK30289.1"/>
    <property type="molecule type" value="Genomic_DNA"/>
</dbReference>